<proteinExistence type="predicted"/>
<sequence>MDLEKVKQIIDEKLGSEYVVFETEDSEKYTFAYYKHRDYGLEDDRGRLVGTGPVVFVKETGEHKLLSSGDCIYGDYFDFREEVEEEPFVLPSLEQIKESILRRNFVNSEDLFFLEENWKQQFEDPSMALTGKKDMDFTNFLLVKSKNSSFLDFIKEYWLGLDLDFEMLDDEQLMLRRVNPKLEENNN</sequence>
<comment type="caution">
    <text evidence="1">The sequence shown here is derived from an EMBL/GenBank/DDBJ whole genome shotgun (WGS) entry which is preliminary data.</text>
</comment>
<accession>A0ABR9THA2</accession>
<protein>
    <recommendedName>
        <fullName evidence="3">Immunity protein 35</fullName>
    </recommendedName>
</protein>
<evidence type="ECO:0000313" key="1">
    <source>
        <dbReference type="EMBL" id="MBE8724725.1"/>
    </source>
</evidence>
<dbReference type="EMBL" id="PRDM01000001">
    <property type="protein sequence ID" value="MBE8724725.1"/>
    <property type="molecule type" value="Genomic_DNA"/>
</dbReference>
<evidence type="ECO:0008006" key="3">
    <source>
        <dbReference type="Google" id="ProtNLM"/>
    </source>
</evidence>
<reference evidence="1 2" key="1">
    <citation type="submission" date="2018-07" db="EMBL/GenBank/DDBJ databases">
        <title>Genome assembly of strain KB82.</title>
        <authorList>
            <person name="Kukolya J."/>
            <person name="Horvath B."/>
            <person name="Nagy I."/>
            <person name="Toth A."/>
        </authorList>
    </citation>
    <scope>NUCLEOTIDE SEQUENCE [LARGE SCALE GENOMIC DNA]</scope>
    <source>
        <strain evidence="1 2">Kb82</strain>
    </source>
</reference>
<name>A0ABR9THA2_9FLAO</name>
<organism evidence="1 2">
    <name type="scientific">Flavobacterium hungaricum</name>
    <dbReference type="NCBI Taxonomy" id="2082725"/>
    <lineage>
        <taxon>Bacteria</taxon>
        <taxon>Pseudomonadati</taxon>
        <taxon>Bacteroidota</taxon>
        <taxon>Flavobacteriia</taxon>
        <taxon>Flavobacteriales</taxon>
        <taxon>Flavobacteriaceae</taxon>
        <taxon>Flavobacterium</taxon>
    </lineage>
</organism>
<gene>
    <name evidence="1" type="ORF">C4F50_07145</name>
</gene>
<evidence type="ECO:0000313" key="2">
    <source>
        <dbReference type="Proteomes" id="UP000640614"/>
    </source>
</evidence>
<dbReference type="Proteomes" id="UP000640614">
    <property type="component" value="Unassembled WGS sequence"/>
</dbReference>
<dbReference type="RefSeq" id="WP_193845701.1">
    <property type="nucleotide sequence ID" value="NZ_PRDM01000001.1"/>
</dbReference>
<keyword evidence="2" id="KW-1185">Reference proteome</keyword>